<dbReference type="Proteomes" id="UP000692954">
    <property type="component" value="Unassembled WGS sequence"/>
</dbReference>
<evidence type="ECO:0000256" key="1">
    <source>
        <dbReference type="SAM" id="Phobius"/>
    </source>
</evidence>
<reference evidence="3" key="1">
    <citation type="submission" date="2021-01" db="EMBL/GenBank/DDBJ databases">
        <authorList>
            <consortium name="Genoscope - CEA"/>
            <person name="William W."/>
        </authorList>
    </citation>
    <scope>NUCLEOTIDE SEQUENCE</scope>
</reference>
<comment type="caution">
    <text evidence="3">The sequence shown here is derived from an EMBL/GenBank/DDBJ whole genome shotgun (WGS) entry which is preliminary data.</text>
</comment>
<name>A0A8S1LJH4_9CILI</name>
<keyword evidence="1" id="KW-0472">Membrane</keyword>
<protein>
    <recommendedName>
        <fullName evidence="5">Transmembrane protein</fullName>
    </recommendedName>
</protein>
<keyword evidence="2" id="KW-0732">Signal</keyword>
<keyword evidence="1" id="KW-1133">Transmembrane helix</keyword>
<gene>
    <name evidence="3" type="ORF">PSON_ATCC_30995.1.T0170228</name>
</gene>
<dbReference type="AlphaFoldDB" id="A0A8S1LJH4"/>
<proteinExistence type="predicted"/>
<feature type="chain" id="PRO_5035938213" description="Transmembrane protein" evidence="2">
    <location>
        <begin position="23"/>
        <end position="561"/>
    </location>
</feature>
<organism evidence="3 4">
    <name type="scientific">Paramecium sonneborni</name>
    <dbReference type="NCBI Taxonomy" id="65129"/>
    <lineage>
        <taxon>Eukaryota</taxon>
        <taxon>Sar</taxon>
        <taxon>Alveolata</taxon>
        <taxon>Ciliophora</taxon>
        <taxon>Intramacronucleata</taxon>
        <taxon>Oligohymenophorea</taxon>
        <taxon>Peniculida</taxon>
        <taxon>Parameciidae</taxon>
        <taxon>Paramecium</taxon>
    </lineage>
</organism>
<keyword evidence="4" id="KW-1185">Reference proteome</keyword>
<dbReference type="EMBL" id="CAJJDN010000017">
    <property type="protein sequence ID" value="CAD8063084.1"/>
    <property type="molecule type" value="Genomic_DNA"/>
</dbReference>
<feature type="transmembrane region" description="Helical" evidence="1">
    <location>
        <begin position="506"/>
        <end position="528"/>
    </location>
</feature>
<evidence type="ECO:0000313" key="3">
    <source>
        <dbReference type="EMBL" id="CAD8063084.1"/>
    </source>
</evidence>
<keyword evidence="1" id="KW-0812">Transmembrane</keyword>
<evidence type="ECO:0000313" key="4">
    <source>
        <dbReference type="Proteomes" id="UP000692954"/>
    </source>
</evidence>
<feature type="signal peptide" evidence="2">
    <location>
        <begin position="1"/>
        <end position="22"/>
    </location>
</feature>
<accession>A0A8S1LJH4</accession>
<dbReference type="OrthoDB" id="292008at2759"/>
<evidence type="ECO:0008006" key="5">
    <source>
        <dbReference type="Google" id="ProtNLM"/>
    </source>
</evidence>
<sequence>MIYLLLIQIELLLAVNTSRIRSQESQTLQAVFPDSSLKAIHNKQNIYLLNISQAYDIELIDEKGQIFETPYISLDNLDLDHFIVENECVAFPKNPQLTELMDYQIQNKSDDTFYSDIISATDYQDLYIVTQDLMLIQFKLNSQYWVVAQQKKQIDLKKYVDVKDEKIRTNAFFSCPKGHLNCLVISEYGGIWIPKFIDFDDESTEIVPELDKNFIKRREIKRISTFESILAIAAGEDGVDIYRCGYKISSNFDKKIYYLHTISNSLMEIPSSQQIYIIGVKIQDDLLYVLDEDLGVYIFNITNSSKYHLIMKIPIPRTIAFDFYGNTLMVVAETVNHIQYILEIFLDITAQTYYVNRVYVDDFTFVDIQMTKEYAIFIAEDTHMIIKHSIFNAFLKNNKELVRTFFQEQLIRFQHFSSEDEYYSQRYSQTTYYVGFSRKSLHAWKFRNYNSFINCNFNQKVQKQYTLKLNASACYLNQQTSPYIQCQMIQKINIESDGTLLESDSLTAIIVVSSISSSILLILIILLCTKWRKFVKSIQLKAENLKNLKSYGRIQEQEQNA</sequence>
<evidence type="ECO:0000256" key="2">
    <source>
        <dbReference type="SAM" id="SignalP"/>
    </source>
</evidence>